<dbReference type="PANTHER" id="PTHR35526">
    <property type="entry name" value="ANTI-SIGMA-F FACTOR RSBW-RELATED"/>
    <property type="match status" value="1"/>
</dbReference>
<accession>A0ABW0V4E4</accession>
<name>A0ABW0V4E4_9ACTN</name>
<keyword evidence="1" id="KW-0418">Kinase</keyword>
<keyword evidence="3" id="KW-0547">Nucleotide-binding</keyword>
<dbReference type="InterPro" id="IPR036890">
    <property type="entry name" value="HATPase_C_sf"/>
</dbReference>
<dbReference type="InterPro" id="IPR050267">
    <property type="entry name" value="Anti-sigma-factor_SerPK"/>
</dbReference>
<evidence type="ECO:0000313" key="4">
    <source>
        <dbReference type="Proteomes" id="UP001596154"/>
    </source>
</evidence>
<gene>
    <name evidence="3" type="ORF">ACFPZJ_39315</name>
</gene>
<evidence type="ECO:0000259" key="2">
    <source>
        <dbReference type="Pfam" id="PF13581"/>
    </source>
</evidence>
<dbReference type="SUPFAM" id="SSF55874">
    <property type="entry name" value="ATPase domain of HSP90 chaperone/DNA topoisomerase II/histidine kinase"/>
    <property type="match status" value="1"/>
</dbReference>
<organism evidence="3 4">
    <name type="scientific">Streptomyces bullii</name>
    <dbReference type="NCBI Taxonomy" id="349910"/>
    <lineage>
        <taxon>Bacteria</taxon>
        <taxon>Bacillati</taxon>
        <taxon>Actinomycetota</taxon>
        <taxon>Actinomycetes</taxon>
        <taxon>Kitasatosporales</taxon>
        <taxon>Streptomycetaceae</taxon>
        <taxon>Streptomyces</taxon>
    </lineage>
</organism>
<dbReference type="Gene3D" id="3.30.565.10">
    <property type="entry name" value="Histidine kinase-like ATPase, C-terminal domain"/>
    <property type="match status" value="1"/>
</dbReference>
<protein>
    <submittedName>
        <fullName evidence="3">ATP-binding protein</fullName>
    </submittedName>
</protein>
<keyword evidence="3" id="KW-0067">ATP-binding</keyword>
<keyword evidence="4" id="KW-1185">Reference proteome</keyword>
<dbReference type="PANTHER" id="PTHR35526:SF3">
    <property type="entry name" value="ANTI-SIGMA-F FACTOR RSBW"/>
    <property type="match status" value="1"/>
</dbReference>
<dbReference type="InterPro" id="IPR003594">
    <property type="entry name" value="HATPase_dom"/>
</dbReference>
<comment type="caution">
    <text evidence="3">The sequence shown here is derived from an EMBL/GenBank/DDBJ whole genome shotgun (WGS) entry which is preliminary data.</text>
</comment>
<dbReference type="EMBL" id="JBHSNY010000029">
    <property type="protein sequence ID" value="MFC5639654.1"/>
    <property type="molecule type" value="Genomic_DNA"/>
</dbReference>
<dbReference type="GO" id="GO:0005524">
    <property type="term" value="F:ATP binding"/>
    <property type="evidence" value="ECO:0007669"/>
    <property type="project" value="UniProtKB-KW"/>
</dbReference>
<evidence type="ECO:0000313" key="3">
    <source>
        <dbReference type="EMBL" id="MFC5639654.1"/>
    </source>
</evidence>
<reference evidence="4" key="1">
    <citation type="journal article" date="2019" name="Int. J. Syst. Evol. Microbiol.">
        <title>The Global Catalogue of Microorganisms (GCM) 10K type strain sequencing project: providing services to taxonomists for standard genome sequencing and annotation.</title>
        <authorList>
            <consortium name="The Broad Institute Genomics Platform"/>
            <consortium name="The Broad Institute Genome Sequencing Center for Infectious Disease"/>
            <person name="Wu L."/>
            <person name="Ma J."/>
        </authorList>
    </citation>
    <scope>NUCLEOTIDE SEQUENCE [LARGE SCALE GENOMIC DNA]</scope>
    <source>
        <strain evidence="4">CGMCC 4.7248</strain>
    </source>
</reference>
<dbReference type="Pfam" id="PF13581">
    <property type="entry name" value="HATPase_c_2"/>
    <property type="match status" value="1"/>
</dbReference>
<feature type="domain" description="Histidine kinase/HSP90-like ATPase" evidence="2">
    <location>
        <begin position="32"/>
        <end position="138"/>
    </location>
</feature>
<keyword evidence="1" id="KW-0723">Serine/threonine-protein kinase</keyword>
<sequence>MDGAAHNDDQLRGGELVKESAAYEGQPGDIARARDLAHAFLERLQSVHGLPVSERAMDMVQLVVSELLTNACKYAHGPCLLDLQLREGRVEVTVWDSEPMLPVPKAPDPGRVGQHGLEIVMAVSQSFEVHREPVGKRTMAAIMLADDPGGNASGRHP</sequence>
<dbReference type="CDD" id="cd16936">
    <property type="entry name" value="HATPase_RsbW-like"/>
    <property type="match status" value="1"/>
</dbReference>
<dbReference type="Proteomes" id="UP001596154">
    <property type="component" value="Unassembled WGS sequence"/>
</dbReference>
<dbReference type="RefSeq" id="WP_381031826.1">
    <property type="nucleotide sequence ID" value="NZ_JBHSNY010000029.1"/>
</dbReference>
<evidence type="ECO:0000256" key="1">
    <source>
        <dbReference type="ARBA" id="ARBA00022527"/>
    </source>
</evidence>
<proteinExistence type="predicted"/>
<keyword evidence="1" id="KW-0808">Transferase</keyword>